<name>A0A1W2TLA2_ROSNE</name>
<evidence type="ECO:0000313" key="2">
    <source>
        <dbReference type="Proteomes" id="UP000054516"/>
    </source>
</evidence>
<dbReference type="Proteomes" id="UP000054516">
    <property type="component" value="Unassembled WGS sequence"/>
</dbReference>
<dbReference type="OrthoDB" id="4062651at2759"/>
<dbReference type="AlphaFoldDB" id="A0A1W2TLA2"/>
<gene>
    <name evidence="1" type="ORF">SAMD00023353_0902670</name>
</gene>
<organism evidence="1">
    <name type="scientific">Rosellinia necatrix</name>
    <name type="common">White root-rot fungus</name>
    <dbReference type="NCBI Taxonomy" id="77044"/>
    <lineage>
        <taxon>Eukaryota</taxon>
        <taxon>Fungi</taxon>
        <taxon>Dikarya</taxon>
        <taxon>Ascomycota</taxon>
        <taxon>Pezizomycotina</taxon>
        <taxon>Sordariomycetes</taxon>
        <taxon>Xylariomycetidae</taxon>
        <taxon>Xylariales</taxon>
        <taxon>Xylariaceae</taxon>
        <taxon>Rosellinia</taxon>
    </lineage>
</organism>
<keyword evidence="1" id="KW-0418">Kinase</keyword>
<dbReference type="EMBL" id="DF977454">
    <property type="protein sequence ID" value="GAP89079.1"/>
    <property type="molecule type" value="Genomic_DNA"/>
</dbReference>
<dbReference type="GO" id="GO:0016301">
    <property type="term" value="F:kinase activity"/>
    <property type="evidence" value="ECO:0007669"/>
    <property type="project" value="UniProtKB-KW"/>
</dbReference>
<keyword evidence="1" id="KW-0808">Transferase</keyword>
<sequence>MIYYEGGNLEDILSERTLSGTLTYRQQLSWALGLTTSLIHIQKSPVKFYSDLRLDQLVLSKKPDGSEKAALLDLEQSRNVYNWAPPEIYYLEWIVELGSRAYARTRDLPNDIIAKYQSILDRYLKSRDFLEPLQG</sequence>
<dbReference type="STRING" id="77044.A0A1W2TLA2"/>
<proteinExistence type="predicted"/>
<keyword evidence="2" id="KW-1185">Reference proteome</keyword>
<evidence type="ECO:0000313" key="1">
    <source>
        <dbReference type="EMBL" id="GAP89079.1"/>
    </source>
</evidence>
<accession>A0A1W2TLA2</accession>
<protein>
    <submittedName>
        <fullName evidence="1">Putative CBL-interacting serine threonine-protein kinase 19</fullName>
    </submittedName>
</protein>
<reference evidence="1" key="1">
    <citation type="submission" date="2016-03" db="EMBL/GenBank/DDBJ databases">
        <title>Draft genome sequence of Rosellinia necatrix.</title>
        <authorList>
            <person name="Kanematsu S."/>
        </authorList>
    </citation>
    <scope>NUCLEOTIDE SEQUENCE [LARGE SCALE GENOMIC DNA]</scope>
    <source>
        <strain evidence="1">W97</strain>
    </source>
</reference>